<evidence type="ECO:0000259" key="5">
    <source>
        <dbReference type="PROSITE" id="PS50977"/>
    </source>
</evidence>
<keyword evidence="3" id="KW-0804">Transcription</keyword>
<feature type="DNA-binding region" description="H-T-H motif" evidence="4">
    <location>
        <begin position="47"/>
        <end position="66"/>
    </location>
</feature>
<gene>
    <name evidence="6" type="ORF">GCM10023322_43280</name>
</gene>
<sequence>MTPIRRYGLETPDVNGGKPLRADARRNRARVLEAADDVFAAKGVSASTEEIARRAGVGVGTVFRHFPTKEALLQAVLVERFGRLAEQARGLAGAPAPGPALFDFLHHIVAQSATKNVFTDALTKAGVEVEEMVAEVGRELWSALDTLLTRAQGAGAVRDDIRTGEVIAVIVGASRAAEYAGRDPDLQARAVAVIFDGLRPGPRP</sequence>
<dbReference type="RefSeq" id="WP_345632217.1">
    <property type="nucleotide sequence ID" value="NZ_BAABJQ010000013.1"/>
</dbReference>
<dbReference type="InterPro" id="IPR023772">
    <property type="entry name" value="DNA-bd_HTH_TetR-type_CS"/>
</dbReference>
<protein>
    <submittedName>
        <fullName evidence="6">TetR/AcrR family transcriptional regulator</fullName>
    </submittedName>
</protein>
<dbReference type="InterPro" id="IPR009057">
    <property type="entry name" value="Homeodomain-like_sf"/>
</dbReference>
<dbReference type="Pfam" id="PF21597">
    <property type="entry name" value="TetR_C_43"/>
    <property type="match status" value="1"/>
</dbReference>
<name>A0ABP9S0F9_9ACTN</name>
<dbReference type="EMBL" id="BAABJQ010000013">
    <property type="protein sequence ID" value="GAA5189789.1"/>
    <property type="molecule type" value="Genomic_DNA"/>
</dbReference>
<dbReference type="PROSITE" id="PS50977">
    <property type="entry name" value="HTH_TETR_2"/>
    <property type="match status" value="1"/>
</dbReference>
<dbReference type="PRINTS" id="PR00455">
    <property type="entry name" value="HTHTETR"/>
</dbReference>
<evidence type="ECO:0000256" key="3">
    <source>
        <dbReference type="ARBA" id="ARBA00023163"/>
    </source>
</evidence>
<feature type="domain" description="HTH tetR-type" evidence="5">
    <location>
        <begin position="25"/>
        <end position="84"/>
    </location>
</feature>
<evidence type="ECO:0000256" key="1">
    <source>
        <dbReference type="ARBA" id="ARBA00023015"/>
    </source>
</evidence>
<evidence type="ECO:0000256" key="4">
    <source>
        <dbReference type="PROSITE-ProRule" id="PRU00335"/>
    </source>
</evidence>
<keyword evidence="7" id="KW-1185">Reference proteome</keyword>
<evidence type="ECO:0000313" key="6">
    <source>
        <dbReference type="EMBL" id="GAA5189789.1"/>
    </source>
</evidence>
<reference evidence="7" key="1">
    <citation type="journal article" date="2019" name="Int. J. Syst. Evol. Microbiol.">
        <title>The Global Catalogue of Microorganisms (GCM) 10K type strain sequencing project: providing services to taxonomists for standard genome sequencing and annotation.</title>
        <authorList>
            <consortium name="The Broad Institute Genomics Platform"/>
            <consortium name="The Broad Institute Genome Sequencing Center for Infectious Disease"/>
            <person name="Wu L."/>
            <person name="Ma J."/>
        </authorList>
    </citation>
    <scope>NUCLEOTIDE SEQUENCE [LARGE SCALE GENOMIC DNA]</scope>
    <source>
        <strain evidence="7">JCM 18304</strain>
    </source>
</reference>
<evidence type="ECO:0000313" key="7">
    <source>
        <dbReference type="Proteomes" id="UP001501570"/>
    </source>
</evidence>
<dbReference type="PROSITE" id="PS01081">
    <property type="entry name" value="HTH_TETR_1"/>
    <property type="match status" value="1"/>
</dbReference>
<dbReference type="SUPFAM" id="SSF46689">
    <property type="entry name" value="Homeodomain-like"/>
    <property type="match status" value="1"/>
</dbReference>
<organism evidence="6 7">
    <name type="scientific">Rugosimonospora acidiphila</name>
    <dbReference type="NCBI Taxonomy" id="556531"/>
    <lineage>
        <taxon>Bacteria</taxon>
        <taxon>Bacillati</taxon>
        <taxon>Actinomycetota</taxon>
        <taxon>Actinomycetes</taxon>
        <taxon>Micromonosporales</taxon>
        <taxon>Micromonosporaceae</taxon>
        <taxon>Rugosimonospora</taxon>
    </lineage>
</organism>
<dbReference type="InterPro" id="IPR001647">
    <property type="entry name" value="HTH_TetR"/>
</dbReference>
<dbReference type="Proteomes" id="UP001501570">
    <property type="component" value="Unassembled WGS sequence"/>
</dbReference>
<dbReference type="SUPFAM" id="SSF48498">
    <property type="entry name" value="Tetracyclin repressor-like, C-terminal domain"/>
    <property type="match status" value="1"/>
</dbReference>
<dbReference type="InterPro" id="IPR036271">
    <property type="entry name" value="Tet_transcr_reg_TetR-rel_C_sf"/>
</dbReference>
<dbReference type="InterPro" id="IPR049445">
    <property type="entry name" value="TetR_SbtR-like_C"/>
</dbReference>
<dbReference type="PANTHER" id="PTHR30055">
    <property type="entry name" value="HTH-TYPE TRANSCRIPTIONAL REGULATOR RUTR"/>
    <property type="match status" value="1"/>
</dbReference>
<keyword evidence="1" id="KW-0805">Transcription regulation</keyword>
<dbReference type="PANTHER" id="PTHR30055:SF234">
    <property type="entry name" value="HTH-TYPE TRANSCRIPTIONAL REGULATOR BETI"/>
    <property type="match status" value="1"/>
</dbReference>
<accession>A0ABP9S0F9</accession>
<keyword evidence="2 4" id="KW-0238">DNA-binding</keyword>
<dbReference type="Pfam" id="PF00440">
    <property type="entry name" value="TetR_N"/>
    <property type="match status" value="1"/>
</dbReference>
<dbReference type="InterPro" id="IPR050109">
    <property type="entry name" value="HTH-type_TetR-like_transc_reg"/>
</dbReference>
<proteinExistence type="predicted"/>
<comment type="caution">
    <text evidence="6">The sequence shown here is derived from an EMBL/GenBank/DDBJ whole genome shotgun (WGS) entry which is preliminary data.</text>
</comment>
<dbReference type="Gene3D" id="1.10.357.10">
    <property type="entry name" value="Tetracycline Repressor, domain 2"/>
    <property type="match status" value="1"/>
</dbReference>
<evidence type="ECO:0000256" key="2">
    <source>
        <dbReference type="ARBA" id="ARBA00023125"/>
    </source>
</evidence>